<name>A0A0H2XN92_BURO1</name>
<keyword evidence="1" id="KW-0732">Signal</keyword>
<evidence type="ECO:0000313" key="2">
    <source>
        <dbReference type="EMBL" id="ABF76002.1"/>
    </source>
</evidence>
<accession>A0A0H2XN92</accession>
<evidence type="ECO:0000256" key="1">
    <source>
        <dbReference type="SAM" id="SignalP"/>
    </source>
</evidence>
<dbReference type="AlphaFoldDB" id="A0A0H2XN92"/>
<protein>
    <submittedName>
        <fullName evidence="2">Uncharacterized protein</fullName>
    </submittedName>
</protein>
<proteinExistence type="predicted"/>
<gene>
    <name evidence="2" type="ordered locus">Bcen_1095</name>
</gene>
<dbReference type="EMBL" id="CP000378">
    <property type="protein sequence ID" value="ABF76002.1"/>
    <property type="molecule type" value="Genomic_DNA"/>
</dbReference>
<feature type="chain" id="PRO_5002601499" evidence="1">
    <location>
        <begin position="26"/>
        <end position="373"/>
    </location>
</feature>
<feature type="signal peptide" evidence="1">
    <location>
        <begin position="1"/>
        <end position="25"/>
    </location>
</feature>
<organism evidence="2">
    <name type="scientific">Burkholderia orbicola (strain AU 1054)</name>
    <dbReference type="NCBI Taxonomy" id="331271"/>
    <lineage>
        <taxon>Bacteria</taxon>
        <taxon>Pseudomonadati</taxon>
        <taxon>Pseudomonadota</taxon>
        <taxon>Betaproteobacteria</taxon>
        <taxon>Burkholderiales</taxon>
        <taxon>Burkholderiaceae</taxon>
        <taxon>Burkholderia</taxon>
        <taxon>Burkholderia cepacia complex</taxon>
        <taxon>Burkholderia orbicola</taxon>
    </lineage>
</organism>
<sequence length="373" mass="37914" precursor="true">MPPMKSIRICLFAALVSTTALSSHAQLATGQSQSTSQPGAKLSSTTPNATPAVASFGNQLTWLNSLIPCTTACAQTWSQSAGGGMGLLGATRTSDNSLTGSMAAQGVAGYAINDNTKHVQTAYATYSEVRRKPGAGTTQGHEIDVVNQGSVVGVDPYNMFRIGITPGLWLSSGRPDVKTGAANASTAVGIVNNNTAFENGIVFHSNALNTTTGEGNAIALPRKDAVVWFGSAGNKVAAIRSDATTASLRAIFANGLLALQNLSGVNEHTFSDAGNYSAKGNISAAGTGSMPLYSTTGNGMNAPHMVQGSVALASGHATVKLTGLAVYTSASSYTCTANDTTEANAVKVSQDSGTSITFTGTGTNRVQFLCAGN</sequence>
<dbReference type="HOGENOM" id="CLU_741185_0_0_4"/>
<reference evidence="2" key="1">
    <citation type="submission" date="2006-05" db="EMBL/GenBank/DDBJ databases">
        <title>Complete sequence of chromosome 1 of Burkholderia cenocepacia AU 1054.</title>
        <authorList>
            <consortium name="US DOE Joint Genome Institute"/>
            <person name="Copeland A."/>
            <person name="Lucas S."/>
            <person name="Lapidus A."/>
            <person name="Barry K."/>
            <person name="Detter J.C."/>
            <person name="Glavina del Rio T."/>
            <person name="Hammon N."/>
            <person name="Israni S."/>
            <person name="Dalin E."/>
            <person name="Tice H."/>
            <person name="Pitluck S."/>
            <person name="Chain P."/>
            <person name="Malfatti S."/>
            <person name="Shin M."/>
            <person name="Vergez L."/>
            <person name="Schmutz J."/>
            <person name="Larimer F."/>
            <person name="Land M."/>
            <person name="Hauser L."/>
            <person name="Kyrpides N."/>
            <person name="Lykidis A."/>
            <person name="LiPuma J.J."/>
            <person name="Konstantinidis K."/>
            <person name="Tiedje J.M."/>
            <person name="Richardson P."/>
        </authorList>
    </citation>
    <scope>NUCLEOTIDE SEQUENCE [LARGE SCALE GENOMIC DNA]</scope>
    <source>
        <strain evidence="2">AU 1054</strain>
    </source>
</reference>